<gene>
    <name evidence="3" type="ORF">DFH05DRAFT_232855</name>
</gene>
<evidence type="ECO:0000313" key="4">
    <source>
        <dbReference type="Proteomes" id="UP001142393"/>
    </source>
</evidence>
<keyword evidence="2" id="KW-0812">Transmembrane</keyword>
<comment type="caution">
    <text evidence="3">The sequence shown here is derived from an EMBL/GenBank/DDBJ whole genome shotgun (WGS) entry which is preliminary data.</text>
</comment>
<sequence>MKNVRMHAGALMIAVGVPERKQRLIVEVQPKAKRRPHFAQWGRSYKIFPRELDPTLSVGDRFTIYYQLQITSLTVLYFSFDSKSGNFTAKSFAASSGNHRRQRTALIAEFNPTNLVTYSLFFLLCQGCLLLPRLSPAALPQKAKSRRAFIGSSEAGESANKMHDKTPTPHNSTSYPKLDIPFWLVLRLLSTEPKCNTPNRYGLEMLKRSKIRLVSGTRPESLFSHIYSAKLFKRCPQKAPVHLATRICYVNLLHQYRSVADLVPTSISSISIVIAILTVAILR</sequence>
<name>A0A9W8TWG7_9AGAR</name>
<keyword evidence="4" id="KW-1185">Reference proteome</keyword>
<proteinExistence type="predicted"/>
<reference evidence="3 4" key="1">
    <citation type="journal article" date="2023" name="Proc. Natl. Acad. Sci. U.S.A.">
        <title>A global phylogenomic analysis of the shiitake genus Lentinula.</title>
        <authorList>
            <person name="Sierra-Patev S."/>
            <person name="Min B."/>
            <person name="Naranjo-Ortiz M."/>
            <person name="Looney B."/>
            <person name="Konkel Z."/>
            <person name="Slot J.C."/>
            <person name="Sakamoto Y."/>
            <person name="Steenwyk J.L."/>
            <person name="Rokas A."/>
            <person name="Carro J."/>
            <person name="Camarero S."/>
            <person name="Ferreira P."/>
            <person name="Molpeceres G."/>
            <person name="Ruiz-Duenas F.J."/>
            <person name="Serrano A."/>
            <person name="Henrissat B."/>
            <person name="Drula E."/>
            <person name="Hughes K.W."/>
            <person name="Mata J.L."/>
            <person name="Ishikawa N.K."/>
            <person name="Vargas-Isla R."/>
            <person name="Ushijima S."/>
            <person name="Smith C.A."/>
            <person name="Donoghue J."/>
            <person name="Ahrendt S."/>
            <person name="Andreopoulos W."/>
            <person name="He G."/>
            <person name="LaButti K."/>
            <person name="Lipzen A."/>
            <person name="Ng V."/>
            <person name="Riley R."/>
            <person name="Sandor L."/>
            <person name="Barry K."/>
            <person name="Martinez A.T."/>
            <person name="Xiao Y."/>
            <person name="Gibbons J.G."/>
            <person name="Terashima K."/>
            <person name="Grigoriev I.V."/>
            <person name="Hibbett D."/>
        </authorList>
    </citation>
    <scope>NUCLEOTIDE SEQUENCE [LARGE SCALE GENOMIC DNA]</scope>
    <source>
        <strain evidence="3 4">TFB7810</strain>
    </source>
</reference>
<dbReference type="Proteomes" id="UP001142393">
    <property type="component" value="Unassembled WGS sequence"/>
</dbReference>
<keyword evidence="2" id="KW-0472">Membrane</keyword>
<evidence type="ECO:0000256" key="1">
    <source>
        <dbReference type="SAM" id="MobiDB-lite"/>
    </source>
</evidence>
<dbReference type="EMBL" id="JANVFU010000010">
    <property type="protein sequence ID" value="KAJ3742686.1"/>
    <property type="molecule type" value="Genomic_DNA"/>
</dbReference>
<evidence type="ECO:0000256" key="2">
    <source>
        <dbReference type="SAM" id="Phobius"/>
    </source>
</evidence>
<protein>
    <submittedName>
        <fullName evidence="3">Uncharacterized protein</fullName>
    </submittedName>
</protein>
<keyword evidence="2" id="KW-1133">Transmembrane helix</keyword>
<dbReference type="AlphaFoldDB" id="A0A9W8TWG7"/>
<evidence type="ECO:0000313" key="3">
    <source>
        <dbReference type="EMBL" id="KAJ3742686.1"/>
    </source>
</evidence>
<organism evidence="3 4">
    <name type="scientific">Lentinula detonsa</name>
    <dbReference type="NCBI Taxonomy" id="2804962"/>
    <lineage>
        <taxon>Eukaryota</taxon>
        <taxon>Fungi</taxon>
        <taxon>Dikarya</taxon>
        <taxon>Basidiomycota</taxon>
        <taxon>Agaricomycotina</taxon>
        <taxon>Agaricomycetes</taxon>
        <taxon>Agaricomycetidae</taxon>
        <taxon>Agaricales</taxon>
        <taxon>Marasmiineae</taxon>
        <taxon>Omphalotaceae</taxon>
        <taxon>Lentinula</taxon>
    </lineage>
</organism>
<feature type="transmembrane region" description="Helical" evidence="2">
    <location>
        <begin position="262"/>
        <end position="282"/>
    </location>
</feature>
<feature type="region of interest" description="Disordered" evidence="1">
    <location>
        <begin position="153"/>
        <end position="173"/>
    </location>
</feature>
<accession>A0A9W8TWG7</accession>